<feature type="transmembrane region" description="Helical" evidence="1">
    <location>
        <begin position="141"/>
        <end position="158"/>
    </location>
</feature>
<organism evidence="3 4">
    <name type="scientific">Dyella solisilvae</name>
    <dbReference type="NCBI Taxonomy" id="1920168"/>
    <lineage>
        <taxon>Bacteria</taxon>
        <taxon>Pseudomonadati</taxon>
        <taxon>Pseudomonadota</taxon>
        <taxon>Gammaproteobacteria</taxon>
        <taxon>Lysobacterales</taxon>
        <taxon>Rhodanobacteraceae</taxon>
        <taxon>Dyella</taxon>
    </lineage>
</organism>
<keyword evidence="4" id="KW-1185">Reference proteome</keyword>
<feature type="transmembrane region" description="Helical" evidence="1">
    <location>
        <begin position="266"/>
        <end position="286"/>
    </location>
</feature>
<evidence type="ECO:0000313" key="4">
    <source>
        <dbReference type="Proteomes" id="UP000254711"/>
    </source>
</evidence>
<proteinExistence type="predicted"/>
<keyword evidence="3" id="KW-0012">Acyltransferase</keyword>
<feature type="transmembrane region" description="Helical" evidence="1">
    <location>
        <begin position="164"/>
        <end position="183"/>
    </location>
</feature>
<dbReference type="EMBL" id="QQSY01000001">
    <property type="protein sequence ID" value="RDJ00439.1"/>
    <property type="molecule type" value="Genomic_DNA"/>
</dbReference>
<feature type="transmembrane region" description="Helical" evidence="1">
    <location>
        <begin position="227"/>
        <end position="245"/>
    </location>
</feature>
<evidence type="ECO:0000256" key="1">
    <source>
        <dbReference type="SAM" id="Phobius"/>
    </source>
</evidence>
<feature type="transmembrane region" description="Helical" evidence="1">
    <location>
        <begin position="328"/>
        <end position="346"/>
    </location>
</feature>
<keyword evidence="3" id="KW-0808">Transferase</keyword>
<dbReference type="PANTHER" id="PTHR23028">
    <property type="entry name" value="ACETYLTRANSFERASE"/>
    <property type="match status" value="1"/>
</dbReference>
<protein>
    <submittedName>
        <fullName evidence="3">Acyltransferase</fullName>
    </submittedName>
</protein>
<accession>A0A370KCT7</accession>
<keyword evidence="1" id="KW-1133">Transmembrane helix</keyword>
<feature type="transmembrane region" description="Helical" evidence="1">
    <location>
        <begin position="352"/>
        <end position="378"/>
    </location>
</feature>
<dbReference type="Pfam" id="PF01757">
    <property type="entry name" value="Acyl_transf_3"/>
    <property type="match status" value="1"/>
</dbReference>
<feature type="transmembrane region" description="Helical" evidence="1">
    <location>
        <begin position="71"/>
        <end position="93"/>
    </location>
</feature>
<gene>
    <name evidence="3" type="ORF">DVT68_06490</name>
</gene>
<name>A0A370KCT7_9GAMM</name>
<feature type="transmembrane region" description="Helical" evidence="1">
    <location>
        <begin position="113"/>
        <end position="129"/>
    </location>
</feature>
<sequence>MGYRRGTMTVPRCARHVMANTTSSASAATSRSAMRLDFLDALRGLAAAYVVVFHMILISNPNLDVPAWGHLVAFNGGTGVTLFFVISSFSLFYTMPAREKERWPWLSYALHRFFRIAPLFYLWIVLTIIRDHYVYQATHTWGMILASGSFLFNFIPMHQEGFVWASWTIGVEMLFYVVFPFVYLRTKNVWQAISFLLASMLVWWACDLVLSYLNISAQALASYRQWFFPKFLPEFAFGAIAFFIVQKALPWSHERPATASSVGMMMLLAAAFMYLSVLDGVGYFGLPDPRYAKALCCFLAVLALSVRPVGLLVNGLTRLMGKVSYSMYLNHPTLVFFLGPVYRWIYGHVGSMSVAFVASCVLTYAILIPLSVLTYNLIERPGMKLGKRCYAWLERRYAVIGPIVQQAH</sequence>
<dbReference type="PANTHER" id="PTHR23028:SF53">
    <property type="entry name" value="ACYL_TRANSF_3 DOMAIN-CONTAINING PROTEIN"/>
    <property type="match status" value="1"/>
</dbReference>
<feature type="domain" description="Acyltransferase 3" evidence="2">
    <location>
        <begin position="37"/>
        <end position="369"/>
    </location>
</feature>
<dbReference type="GO" id="GO:0016020">
    <property type="term" value="C:membrane"/>
    <property type="evidence" value="ECO:0007669"/>
    <property type="project" value="TreeGrafter"/>
</dbReference>
<dbReference type="AlphaFoldDB" id="A0A370KCT7"/>
<keyword evidence="1" id="KW-0812">Transmembrane</keyword>
<dbReference type="InterPro" id="IPR050879">
    <property type="entry name" value="Acyltransferase_3"/>
</dbReference>
<feature type="transmembrane region" description="Helical" evidence="1">
    <location>
        <begin position="41"/>
        <end position="59"/>
    </location>
</feature>
<dbReference type="GO" id="GO:0016747">
    <property type="term" value="F:acyltransferase activity, transferring groups other than amino-acyl groups"/>
    <property type="evidence" value="ECO:0007669"/>
    <property type="project" value="InterPro"/>
</dbReference>
<reference evidence="3 4" key="1">
    <citation type="submission" date="2018-07" db="EMBL/GenBank/DDBJ databases">
        <title>Dyella solisilvae sp. nov., isolated from the pine and broad-leaved mixed forest soil.</title>
        <authorList>
            <person name="Gao Z."/>
            <person name="Qiu L."/>
        </authorList>
    </citation>
    <scope>NUCLEOTIDE SEQUENCE [LARGE SCALE GENOMIC DNA]</scope>
    <source>
        <strain evidence="3 4">DHG54</strain>
    </source>
</reference>
<evidence type="ECO:0000259" key="2">
    <source>
        <dbReference type="Pfam" id="PF01757"/>
    </source>
</evidence>
<feature type="transmembrane region" description="Helical" evidence="1">
    <location>
        <begin position="292"/>
        <end position="316"/>
    </location>
</feature>
<dbReference type="GO" id="GO:0000271">
    <property type="term" value="P:polysaccharide biosynthetic process"/>
    <property type="evidence" value="ECO:0007669"/>
    <property type="project" value="TreeGrafter"/>
</dbReference>
<dbReference type="Proteomes" id="UP000254711">
    <property type="component" value="Unassembled WGS sequence"/>
</dbReference>
<evidence type="ECO:0000313" key="3">
    <source>
        <dbReference type="EMBL" id="RDJ00439.1"/>
    </source>
</evidence>
<dbReference type="InterPro" id="IPR002656">
    <property type="entry name" value="Acyl_transf_3_dom"/>
</dbReference>
<keyword evidence="1" id="KW-0472">Membrane</keyword>
<comment type="caution">
    <text evidence="3">The sequence shown here is derived from an EMBL/GenBank/DDBJ whole genome shotgun (WGS) entry which is preliminary data.</text>
</comment>
<feature type="transmembrane region" description="Helical" evidence="1">
    <location>
        <begin position="195"/>
        <end position="215"/>
    </location>
</feature>